<accession>A0A382ZV23</accession>
<sequence>MTISLNVLEAGHILFYYKVESEYSTSGDYFYDGLQFYIDGEFIEQFQPDDDGDSEWEYFSENIDSGPHTFSWTYLKDDADGDTADEDFCDCVFIDNISFPPSEVSEILYEFPENQNMSSGLYSAYVHPLNNQ</sequence>
<name>A0A382ZV23_9ZZZZ</name>
<gene>
    <name evidence="1" type="ORF">METZ01_LOCUS451739</name>
</gene>
<protein>
    <submittedName>
        <fullName evidence="1">Uncharacterized protein</fullName>
    </submittedName>
</protein>
<reference evidence="1" key="1">
    <citation type="submission" date="2018-05" db="EMBL/GenBank/DDBJ databases">
        <authorList>
            <person name="Lanie J.A."/>
            <person name="Ng W.-L."/>
            <person name="Kazmierczak K.M."/>
            <person name="Andrzejewski T.M."/>
            <person name="Davidsen T.M."/>
            <person name="Wayne K.J."/>
            <person name="Tettelin H."/>
            <person name="Glass J.I."/>
            <person name="Rusch D."/>
            <person name="Podicherti R."/>
            <person name="Tsui H.-C.T."/>
            <person name="Winkler M.E."/>
        </authorList>
    </citation>
    <scope>NUCLEOTIDE SEQUENCE</scope>
</reference>
<organism evidence="1">
    <name type="scientific">marine metagenome</name>
    <dbReference type="NCBI Taxonomy" id="408172"/>
    <lineage>
        <taxon>unclassified sequences</taxon>
        <taxon>metagenomes</taxon>
        <taxon>ecological metagenomes</taxon>
    </lineage>
</organism>
<feature type="non-terminal residue" evidence="1">
    <location>
        <position position="132"/>
    </location>
</feature>
<dbReference type="EMBL" id="UINC01186599">
    <property type="protein sequence ID" value="SVD98885.1"/>
    <property type="molecule type" value="Genomic_DNA"/>
</dbReference>
<evidence type="ECO:0000313" key="1">
    <source>
        <dbReference type="EMBL" id="SVD98885.1"/>
    </source>
</evidence>
<proteinExistence type="predicted"/>
<dbReference type="AlphaFoldDB" id="A0A382ZV23"/>